<sequence length="240" mass="27423">MMTEKPIRAVLFDVFGTVVDYRESIIREGHKWNKQKGVTIDWPSLADDWRGACQPTIDRMLNGEKEWKPFDALHREELNRLSSRYDLSCFSEDELRVLNDVWQRLEPWGDSVTGLERLKSQFIIAPLSNGNVSLLTHMAKHAGLPWDLILSPEFIKSYKPDPAVFQMAYHYLGLDPDEIVMAAAHPSDLQAAAEQGMKTAYICRPLEHGMNQITETVTPEDDCDYMARDIVDLANQLIDS</sequence>
<dbReference type="SFLD" id="SFLDS00003">
    <property type="entry name" value="Haloacid_Dehalogenase"/>
    <property type="match status" value="1"/>
</dbReference>
<name>A0ABN0Z8R8_9BACI</name>
<dbReference type="SFLD" id="SFLDG01129">
    <property type="entry name" value="C1.5:_HAD__Beta-PGM__Phosphata"/>
    <property type="match status" value="1"/>
</dbReference>
<dbReference type="InterPro" id="IPR036412">
    <property type="entry name" value="HAD-like_sf"/>
</dbReference>
<dbReference type="InterPro" id="IPR006439">
    <property type="entry name" value="HAD-SF_hydro_IA"/>
</dbReference>
<dbReference type="InterPro" id="IPR023198">
    <property type="entry name" value="PGP-like_dom2"/>
</dbReference>
<reference evidence="3 4" key="1">
    <citation type="journal article" date="2019" name="Int. J. Syst. Evol. Microbiol.">
        <title>The Global Catalogue of Microorganisms (GCM) 10K type strain sequencing project: providing services to taxonomists for standard genome sequencing and annotation.</title>
        <authorList>
            <consortium name="The Broad Institute Genomics Platform"/>
            <consortium name="The Broad Institute Genome Sequencing Center for Infectious Disease"/>
            <person name="Wu L."/>
            <person name="Ma J."/>
        </authorList>
    </citation>
    <scope>NUCLEOTIDE SEQUENCE [LARGE SCALE GENOMIC DNA]</scope>
    <source>
        <strain evidence="3 4">JCM 12149</strain>
    </source>
</reference>
<accession>A0ABN0Z8R8</accession>
<dbReference type="PANTHER" id="PTHR43316">
    <property type="entry name" value="HYDROLASE, HALOACID DELAHOGENASE-RELATED"/>
    <property type="match status" value="1"/>
</dbReference>
<evidence type="ECO:0000256" key="2">
    <source>
        <dbReference type="ARBA" id="ARBA00022801"/>
    </source>
</evidence>
<dbReference type="Pfam" id="PF00702">
    <property type="entry name" value="Hydrolase"/>
    <property type="match status" value="1"/>
</dbReference>
<evidence type="ECO:0000313" key="4">
    <source>
        <dbReference type="Proteomes" id="UP001501459"/>
    </source>
</evidence>
<dbReference type="PRINTS" id="PR00413">
    <property type="entry name" value="HADHALOGNASE"/>
</dbReference>
<comment type="caution">
    <text evidence="3">The sequence shown here is derived from an EMBL/GenBank/DDBJ whole genome shotgun (WGS) entry which is preliminary data.</text>
</comment>
<proteinExistence type="inferred from homology"/>
<dbReference type="NCBIfam" id="TIGR01493">
    <property type="entry name" value="HAD-SF-IA-v2"/>
    <property type="match status" value="1"/>
</dbReference>
<dbReference type="InterPro" id="IPR051540">
    <property type="entry name" value="S-2-haloacid_dehalogenase"/>
</dbReference>
<gene>
    <name evidence="3" type="ORF">GCM10008983_14790</name>
</gene>
<dbReference type="Proteomes" id="UP001501459">
    <property type="component" value="Unassembled WGS sequence"/>
</dbReference>
<dbReference type="EMBL" id="BAAADM010000038">
    <property type="protein sequence ID" value="GAA0438927.1"/>
    <property type="molecule type" value="Genomic_DNA"/>
</dbReference>
<keyword evidence="2" id="KW-0378">Hydrolase</keyword>
<dbReference type="NCBIfam" id="TIGR01428">
    <property type="entry name" value="HAD_type_II"/>
    <property type="match status" value="1"/>
</dbReference>
<dbReference type="PANTHER" id="PTHR43316:SF3">
    <property type="entry name" value="HALOACID DEHALOGENASE, TYPE II (AFU_ORTHOLOGUE AFUA_2G07750)-RELATED"/>
    <property type="match status" value="1"/>
</dbReference>
<dbReference type="InterPro" id="IPR023214">
    <property type="entry name" value="HAD_sf"/>
</dbReference>
<keyword evidence="4" id="KW-1185">Reference proteome</keyword>
<organism evidence="3 4">
    <name type="scientific">Lentibacillus halophilus</name>
    <dbReference type="NCBI Taxonomy" id="295065"/>
    <lineage>
        <taxon>Bacteria</taxon>
        <taxon>Bacillati</taxon>
        <taxon>Bacillota</taxon>
        <taxon>Bacilli</taxon>
        <taxon>Bacillales</taxon>
        <taxon>Bacillaceae</taxon>
        <taxon>Lentibacillus</taxon>
    </lineage>
</organism>
<evidence type="ECO:0000256" key="1">
    <source>
        <dbReference type="ARBA" id="ARBA00008106"/>
    </source>
</evidence>
<dbReference type="Gene3D" id="1.10.150.240">
    <property type="entry name" value="Putative phosphatase, domain 2"/>
    <property type="match status" value="1"/>
</dbReference>
<dbReference type="Gene3D" id="3.40.50.1000">
    <property type="entry name" value="HAD superfamily/HAD-like"/>
    <property type="match status" value="1"/>
</dbReference>
<protein>
    <submittedName>
        <fullName evidence="3">Haloacid dehalogenase type II</fullName>
    </submittedName>
</protein>
<dbReference type="SUPFAM" id="SSF56784">
    <property type="entry name" value="HAD-like"/>
    <property type="match status" value="1"/>
</dbReference>
<evidence type="ECO:0000313" key="3">
    <source>
        <dbReference type="EMBL" id="GAA0438927.1"/>
    </source>
</evidence>
<comment type="similarity">
    <text evidence="1">Belongs to the HAD-like hydrolase superfamily. S-2-haloalkanoic acid dehalogenase family.</text>
</comment>
<dbReference type="InterPro" id="IPR006328">
    <property type="entry name" value="2-HAD"/>
</dbReference>